<organism evidence="6 7">
    <name type="scientific">Sphaerisporangium rufum</name>
    <dbReference type="NCBI Taxonomy" id="1381558"/>
    <lineage>
        <taxon>Bacteria</taxon>
        <taxon>Bacillati</taxon>
        <taxon>Actinomycetota</taxon>
        <taxon>Actinomycetes</taxon>
        <taxon>Streptosporangiales</taxon>
        <taxon>Streptosporangiaceae</taxon>
        <taxon>Sphaerisporangium</taxon>
    </lineage>
</organism>
<evidence type="ECO:0000256" key="1">
    <source>
        <dbReference type="ARBA" id="ARBA00023015"/>
    </source>
</evidence>
<dbReference type="PANTHER" id="PTHR30055:SF238">
    <property type="entry name" value="MYCOFACTOCIN BIOSYNTHESIS TRANSCRIPTIONAL REGULATOR MFTR-RELATED"/>
    <property type="match status" value="1"/>
</dbReference>
<dbReference type="SUPFAM" id="SSF46689">
    <property type="entry name" value="Homeodomain-like"/>
    <property type="match status" value="1"/>
</dbReference>
<feature type="domain" description="HTH tetR-type" evidence="5">
    <location>
        <begin position="3"/>
        <end position="63"/>
    </location>
</feature>
<accession>A0A919R1Q0</accession>
<proteinExistence type="predicted"/>
<dbReference type="Proteomes" id="UP000655287">
    <property type="component" value="Unassembled WGS sequence"/>
</dbReference>
<dbReference type="Gene3D" id="1.10.357.10">
    <property type="entry name" value="Tetracycline Repressor, domain 2"/>
    <property type="match status" value="1"/>
</dbReference>
<sequence length="190" mass="20200">MTAALQASLIDHAVRLVRRAGADALTMRALAQEAGCSPGLLYKLFRDRDALVAAVVDHQFRRLAADLGDFVARAGTGEVAGNLERFAEVLLGPAAQVIRLAAGTPVAARFAESAHDSGFVDALPRTVTEYIAAEKRLGRIDPSVDERAIGFLVTGAVHNLLVSGEAYPRPSPPEVGRLLGSLARLLEPRR</sequence>
<feature type="DNA-binding region" description="H-T-H motif" evidence="4">
    <location>
        <begin position="26"/>
        <end position="45"/>
    </location>
</feature>
<evidence type="ECO:0000256" key="2">
    <source>
        <dbReference type="ARBA" id="ARBA00023125"/>
    </source>
</evidence>
<dbReference type="Pfam" id="PF00440">
    <property type="entry name" value="TetR_N"/>
    <property type="match status" value="1"/>
</dbReference>
<protein>
    <recommendedName>
        <fullName evidence="5">HTH tetR-type domain-containing protein</fullName>
    </recommendedName>
</protein>
<dbReference type="InterPro" id="IPR009057">
    <property type="entry name" value="Homeodomain-like_sf"/>
</dbReference>
<keyword evidence="2 4" id="KW-0238">DNA-binding</keyword>
<reference evidence="6" key="1">
    <citation type="submission" date="2021-01" db="EMBL/GenBank/DDBJ databases">
        <title>Whole genome shotgun sequence of Sphaerisporangium rufum NBRC 109079.</title>
        <authorList>
            <person name="Komaki H."/>
            <person name="Tamura T."/>
        </authorList>
    </citation>
    <scope>NUCLEOTIDE SEQUENCE</scope>
    <source>
        <strain evidence="6">NBRC 109079</strain>
    </source>
</reference>
<name>A0A919R1Q0_9ACTN</name>
<dbReference type="PANTHER" id="PTHR30055">
    <property type="entry name" value="HTH-TYPE TRANSCRIPTIONAL REGULATOR RUTR"/>
    <property type="match status" value="1"/>
</dbReference>
<dbReference type="InterPro" id="IPR001647">
    <property type="entry name" value="HTH_TetR"/>
</dbReference>
<keyword evidence="7" id="KW-1185">Reference proteome</keyword>
<dbReference type="GO" id="GO:0003700">
    <property type="term" value="F:DNA-binding transcription factor activity"/>
    <property type="evidence" value="ECO:0007669"/>
    <property type="project" value="TreeGrafter"/>
</dbReference>
<keyword evidence="1" id="KW-0805">Transcription regulation</keyword>
<evidence type="ECO:0000313" key="6">
    <source>
        <dbReference type="EMBL" id="GII78062.1"/>
    </source>
</evidence>
<evidence type="ECO:0000259" key="5">
    <source>
        <dbReference type="PROSITE" id="PS50977"/>
    </source>
</evidence>
<evidence type="ECO:0000256" key="4">
    <source>
        <dbReference type="PROSITE-ProRule" id="PRU00335"/>
    </source>
</evidence>
<dbReference type="InterPro" id="IPR050109">
    <property type="entry name" value="HTH-type_TetR-like_transc_reg"/>
</dbReference>
<keyword evidence="3" id="KW-0804">Transcription</keyword>
<evidence type="ECO:0000256" key="3">
    <source>
        <dbReference type="ARBA" id="ARBA00023163"/>
    </source>
</evidence>
<dbReference type="GO" id="GO:0000976">
    <property type="term" value="F:transcription cis-regulatory region binding"/>
    <property type="evidence" value="ECO:0007669"/>
    <property type="project" value="TreeGrafter"/>
</dbReference>
<gene>
    <name evidence="6" type="ORF">Sru01_30440</name>
</gene>
<dbReference type="EMBL" id="BOOU01000044">
    <property type="protein sequence ID" value="GII78062.1"/>
    <property type="molecule type" value="Genomic_DNA"/>
</dbReference>
<dbReference type="PROSITE" id="PS50977">
    <property type="entry name" value="HTH_TETR_2"/>
    <property type="match status" value="1"/>
</dbReference>
<evidence type="ECO:0000313" key="7">
    <source>
        <dbReference type="Proteomes" id="UP000655287"/>
    </source>
</evidence>
<comment type="caution">
    <text evidence="6">The sequence shown here is derived from an EMBL/GenBank/DDBJ whole genome shotgun (WGS) entry which is preliminary data.</text>
</comment>
<dbReference type="AlphaFoldDB" id="A0A919R1Q0"/>